<evidence type="ECO:0000256" key="7">
    <source>
        <dbReference type="ARBA" id="ARBA00023170"/>
    </source>
</evidence>
<keyword evidence="5" id="KW-0297">G-protein coupled receptor</keyword>
<keyword evidence="7" id="KW-0675">Receptor</keyword>
<feature type="transmembrane region" description="Helical" evidence="9">
    <location>
        <begin position="85"/>
        <end position="109"/>
    </location>
</feature>
<dbReference type="EMBL" id="AB817294">
    <property type="protein sequence ID" value="BAO01061.1"/>
    <property type="molecule type" value="mRNA"/>
</dbReference>
<dbReference type="Pfam" id="PF00001">
    <property type="entry name" value="7tm_1"/>
    <property type="match status" value="1"/>
</dbReference>
<evidence type="ECO:0000256" key="9">
    <source>
        <dbReference type="SAM" id="Phobius"/>
    </source>
</evidence>
<evidence type="ECO:0000256" key="6">
    <source>
        <dbReference type="ARBA" id="ARBA00023136"/>
    </source>
</evidence>
<dbReference type="Gene3D" id="1.20.1070.10">
    <property type="entry name" value="Rhodopsin 7-helix transmembrane proteins"/>
    <property type="match status" value="1"/>
</dbReference>
<keyword evidence="11" id="KW-0527">Neuropeptide</keyword>
<feature type="transmembrane region" description="Helical" evidence="9">
    <location>
        <begin position="51"/>
        <end position="73"/>
    </location>
</feature>
<feature type="transmembrane region" description="Helical" evidence="9">
    <location>
        <begin position="129"/>
        <end position="149"/>
    </location>
</feature>
<evidence type="ECO:0000313" key="11">
    <source>
        <dbReference type="EMBL" id="BAO01061.1"/>
    </source>
</evidence>
<evidence type="ECO:0000256" key="4">
    <source>
        <dbReference type="ARBA" id="ARBA00022989"/>
    </source>
</evidence>
<organism evidence="11">
    <name type="scientific">Nilaparvata lugens</name>
    <name type="common">Brown planthopper</name>
    <dbReference type="NCBI Taxonomy" id="108931"/>
    <lineage>
        <taxon>Eukaryota</taxon>
        <taxon>Metazoa</taxon>
        <taxon>Ecdysozoa</taxon>
        <taxon>Arthropoda</taxon>
        <taxon>Hexapoda</taxon>
        <taxon>Insecta</taxon>
        <taxon>Pterygota</taxon>
        <taxon>Neoptera</taxon>
        <taxon>Paraneoptera</taxon>
        <taxon>Hemiptera</taxon>
        <taxon>Auchenorrhyncha</taxon>
        <taxon>Fulgoroidea</taxon>
        <taxon>Delphacidae</taxon>
        <taxon>Delphacinae</taxon>
        <taxon>Nilaparvata</taxon>
    </lineage>
</organism>
<name>U3U4D7_NILLU</name>
<dbReference type="InterPro" id="IPR017452">
    <property type="entry name" value="GPCR_Rhodpsn_7TM"/>
</dbReference>
<comment type="subcellular location">
    <subcellularLocation>
        <location evidence="1">Membrane</location>
        <topology evidence="1">Multi-pass membrane protein</topology>
    </subcellularLocation>
</comment>
<sequence length="356" mass="41052">MTTTSLPNNFRVPDAYHDAVFNFLLGFRNGTVDFQRGHLRLSTSRFCNPLVFAYCALITAGLISALGLLHCLLKADAPRPLFTWHFANLAVCDVFKCAVVLPVTLVNILYHNWRLGQIVCYLFPMMQEIPLHVSGWTFYFILVQHYQFLQDPGKALQTLKPKVLIIWLISFLMVLHYAYYTLYIDLGSVLNHQFQGTGICGTTGKGKVYEYLRGIFVILCLLPLILSFKKFKKVDEQLQILELSRVDTSYVVKTPSSTKQSRWFECLESLESPSKIVIQRTFLDIRKERLSHKYFEIMLISHAVSLVPLLCFRMYLIFTDQTSLENHWIIFGITTWIAFLPTCTTSLLYASWQLSI</sequence>
<gene>
    <name evidence="11" type="primary">nngr-a11</name>
</gene>
<comment type="similarity">
    <text evidence="2">Belongs to the G-protein coupled receptor 1 family.</text>
</comment>
<dbReference type="PANTHER" id="PTHR24238:SF69">
    <property type="entry name" value="G-PROTEIN COUPLED RECEPTOR 165"/>
    <property type="match status" value="1"/>
</dbReference>
<dbReference type="PROSITE" id="PS50262">
    <property type="entry name" value="G_PROTEIN_RECEP_F1_2"/>
    <property type="match status" value="1"/>
</dbReference>
<feature type="transmembrane region" description="Helical" evidence="9">
    <location>
        <begin position="328"/>
        <end position="350"/>
    </location>
</feature>
<dbReference type="InterPro" id="IPR000276">
    <property type="entry name" value="GPCR_Rhodpsn"/>
</dbReference>
<proteinExistence type="evidence at transcript level"/>
<dbReference type="PANTHER" id="PTHR24238">
    <property type="entry name" value="G-PROTEIN COUPLED RECEPTOR"/>
    <property type="match status" value="1"/>
</dbReference>
<keyword evidence="8" id="KW-0807">Transducer</keyword>
<feature type="domain" description="G-protein coupled receptors family 1 profile" evidence="10">
    <location>
        <begin position="64"/>
        <end position="349"/>
    </location>
</feature>
<feature type="transmembrane region" description="Helical" evidence="9">
    <location>
        <begin position="294"/>
        <end position="316"/>
    </location>
</feature>
<reference evidence="11" key="1">
    <citation type="journal article" date="2014" name="Peptides">
        <title>Transcriptome analysis of neuropeptides and G-protein coupled receptors (GPCRs) for neuropeptides in the brown planthopper Nilaparvata lugens.</title>
        <authorList>
            <person name="Tanaka Y."/>
            <person name="Suetsugu Y."/>
            <person name="Yamamoto K."/>
            <person name="Noda H."/>
            <person name="Shinoda T."/>
        </authorList>
    </citation>
    <scope>NUCLEOTIDE SEQUENCE</scope>
</reference>
<keyword evidence="6 9" id="KW-0472">Membrane</keyword>
<evidence type="ECO:0000256" key="5">
    <source>
        <dbReference type="ARBA" id="ARBA00023040"/>
    </source>
</evidence>
<dbReference type="GO" id="GO:0005886">
    <property type="term" value="C:plasma membrane"/>
    <property type="evidence" value="ECO:0007669"/>
    <property type="project" value="TreeGrafter"/>
</dbReference>
<evidence type="ECO:0000256" key="2">
    <source>
        <dbReference type="ARBA" id="ARBA00010663"/>
    </source>
</evidence>
<evidence type="ECO:0000256" key="3">
    <source>
        <dbReference type="ARBA" id="ARBA00022692"/>
    </source>
</evidence>
<dbReference type="GO" id="GO:0008188">
    <property type="term" value="F:neuropeptide receptor activity"/>
    <property type="evidence" value="ECO:0007669"/>
    <property type="project" value="TreeGrafter"/>
</dbReference>
<evidence type="ECO:0000256" key="1">
    <source>
        <dbReference type="ARBA" id="ARBA00004141"/>
    </source>
</evidence>
<accession>U3U4D7</accession>
<feature type="transmembrane region" description="Helical" evidence="9">
    <location>
        <begin position="211"/>
        <end position="228"/>
    </location>
</feature>
<protein>
    <submittedName>
        <fullName evidence="11">Neuropeptide GPCR A11</fullName>
    </submittedName>
</protein>
<evidence type="ECO:0000259" key="10">
    <source>
        <dbReference type="PROSITE" id="PS50262"/>
    </source>
</evidence>
<keyword evidence="4 9" id="KW-1133">Transmembrane helix</keyword>
<keyword evidence="3 9" id="KW-0812">Transmembrane</keyword>
<dbReference type="AlphaFoldDB" id="U3U4D7"/>
<feature type="transmembrane region" description="Helical" evidence="9">
    <location>
        <begin position="161"/>
        <end position="180"/>
    </location>
</feature>
<dbReference type="SUPFAM" id="SSF81321">
    <property type="entry name" value="Family A G protein-coupled receptor-like"/>
    <property type="match status" value="1"/>
</dbReference>
<dbReference type="OrthoDB" id="5975336at2759"/>
<evidence type="ECO:0000256" key="8">
    <source>
        <dbReference type="ARBA" id="ARBA00023224"/>
    </source>
</evidence>